<reference evidence="2 3" key="1">
    <citation type="submission" date="2019-08" db="EMBL/GenBank/DDBJ databases">
        <title>Complete genome sequence of Terriglobus albidus strain ORNL.</title>
        <authorList>
            <person name="Podar M."/>
        </authorList>
    </citation>
    <scope>NUCLEOTIDE SEQUENCE [LARGE SCALE GENOMIC DNA]</scope>
    <source>
        <strain evidence="2 3">ORNL</strain>
    </source>
</reference>
<sequence>MQKPAKVQDKYYLKSLHEEIALFDRKLAHLAKYEVFASEAERDAAIGKMETKRATLARTAQKLVEDGIEFHPSELPRSLRTQTESTENANIA</sequence>
<organism evidence="2 3">
    <name type="scientific">Terriglobus albidus</name>
    <dbReference type="NCBI Taxonomy" id="1592106"/>
    <lineage>
        <taxon>Bacteria</taxon>
        <taxon>Pseudomonadati</taxon>
        <taxon>Acidobacteriota</taxon>
        <taxon>Terriglobia</taxon>
        <taxon>Terriglobales</taxon>
        <taxon>Acidobacteriaceae</taxon>
        <taxon>Terriglobus</taxon>
    </lineage>
</organism>
<feature type="region of interest" description="Disordered" evidence="1">
    <location>
        <begin position="73"/>
        <end position="92"/>
    </location>
</feature>
<feature type="compositionally biased region" description="Polar residues" evidence="1">
    <location>
        <begin position="79"/>
        <end position="92"/>
    </location>
</feature>
<gene>
    <name evidence="2" type="ORF">FTW19_20390</name>
</gene>
<accession>A0A5B9ED80</accession>
<dbReference type="RefSeq" id="WP_147649403.1">
    <property type="nucleotide sequence ID" value="NZ_CP042806.1"/>
</dbReference>
<name>A0A5B9ED80_9BACT</name>
<dbReference type="EMBL" id="CP042806">
    <property type="protein sequence ID" value="QEE30133.1"/>
    <property type="molecule type" value="Genomic_DNA"/>
</dbReference>
<dbReference type="Proteomes" id="UP000321820">
    <property type="component" value="Chromosome"/>
</dbReference>
<keyword evidence="3" id="KW-1185">Reference proteome</keyword>
<protein>
    <submittedName>
        <fullName evidence="2">Uncharacterized protein</fullName>
    </submittedName>
</protein>
<dbReference type="OrthoDB" id="122830at2"/>
<proteinExistence type="predicted"/>
<dbReference type="KEGG" id="talb:FTW19_20390"/>
<dbReference type="AlphaFoldDB" id="A0A5B9ED80"/>
<evidence type="ECO:0000313" key="2">
    <source>
        <dbReference type="EMBL" id="QEE30133.1"/>
    </source>
</evidence>
<evidence type="ECO:0000256" key="1">
    <source>
        <dbReference type="SAM" id="MobiDB-lite"/>
    </source>
</evidence>
<evidence type="ECO:0000313" key="3">
    <source>
        <dbReference type="Proteomes" id="UP000321820"/>
    </source>
</evidence>